<dbReference type="OrthoDB" id="10537471at2759"/>
<feature type="compositionally biased region" description="Basic and acidic residues" evidence="1">
    <location>
        <begin position="430"/>
        <end position="470"/>
    </location>
</feature>
<feature type="compositionally biased region" description="Polar residues" evidence="1">
    <location>
        <begin position="411"/>
        <end position="422"/>
    </location>
</feature>
<feature type="region of interest" description="Disordered" evidence="1">
    <location>
        <begin position="681"/>
        <end position="751"/>
    </location>
</feature>
<protein>
    <submittedName>
        <fullName evidence="2">Uncharacterized protein</fullName>
    </submittedName>
</protein>
<feature type="compositionally biased region" description="Basic and acidic residues" evidence="1">
    <location>
        <begin position="249"/>
        <end position="279"/>
    </location>
</feature>
<proteinExistence type="predicted"/>
<accession>A0A7J6WPH8</accession>
<dbReference type="AlphaFoldDB" id="A0A7J6WPH8"/>
<feature type="compositionally biased region" description="Polar residues" evidence="1">
    <location>
        <begin position="873"/>
        <end position="882"/>
    </location>
</feature>
<organism evidence="2 3">
    <name type="scientific">Thalictrum thalictroides</name>
    <name type="common">Rue-anemone</name>
    <name type="synonym">Anemone thalictroides</name>
    <dbReference type="NCBI Taxonomy" id="46969"/>
    <lineage>
        <taxon>Eukaryota</taxon>
        <taxon>Viridiplantae</taxon>
        <taxon>Streptophyta</taxon>
        <taxon>Embryophyta</taxon>
        <taxon>Tracheophyta</taxon>
        <taxon>Spermatophyta</taxon>
        <taxon>Magnoliopsida</taxon>
        <taxon>Ranunculales</taxon>
        <taxon>Ranunculaceae</taxon>
        <taxon>Thalictroideae</taxon>
        <taxon>Thalictrum</taxon>
    </lineage>
</organism>
<feature type="compositionally biased region" description="Basic and acidic residues" evidence="1">
    <location>
        <begin position="123"/>
        <end position="143"/>
    </location>
</feature>
<evidence type="ECO:0000256" key="1">
    <source>
        <dbReference type="SAM" id="MobiDB-lite"/>
    </source>
</evidence>
<evidence type="ECO:0000313" key="3">
    <source>
        <dbReference type="Proteomes" id="UP000554482"/>
    </source>
</evidence>
<feature type="compositionally biased region" description="Basic and acidic residues" evidence="1">
    <location>
        <begin position="832"/>
        <end position="857"/>
    </location>
</feature>
<feature type="compositionally biased region" description="Polar residues" evidence="1">
    <location>
        <begin position="1112"/>
        <end position="1123"/>
    </location>
</feature>
<feature type="non-terminal residue" evidence="2">
    <location>
        <position position="1176"/>
    </location>
</feature>
<feature type="compositionally biased region" description="Basic and acidic residues" evidence="1">
    <location>
        <begin position="477"/>
        <end position="489"/>
    </location>
</feature>
<feature type="compositionally biased region" description="Basic and acidic residues" evidence="1">
    <location>
        <begin position="338"/>
        <end position="364"/>
    </location>
</feature>
<feature type="compositionally biased region" description="Acidic residues" evidence="1">
    <location>
        <begin position="741"/>
        <end position="751"/>
    </location>
</feature>
<evidence type="ECO:0000313" key="2">
    <source>
        <dbReference type="EMBL" id="KAF5199281.1"/>
    </source>
</evidence>
<feature type="region of interest" description="Disordered" evidence="1">
    <location>
        <begin position="249"/>
        <end position="285"/>
    </location>
</feature>
<sequence>MENEAETPDAVALVKLDEGKERICSQFGAAVDKALSGDLQEVESAHNVPPGIVENFLREEELEVPQGLNTEGKVGSSEFSESPSLAIKASEEVLQPSKDNEDKAKTILIKTKAVENGSQMQKDQMDGFVEEKGDTSKDDKIDACDNQTLSKISENASEDNVGILKSSAATTEQNNDVNITEKLPTVPITSVSDDLNLQEEKSGGGGGTVMDDMKQKNDALFSLDHHLVENSGAVSDDQTATEICASQIEEAKGVTSSEKDESAAQKSDDNQNFKSKEEESMVGNELVVNTKDEIIVDDLNNNNISIKEEEIMSSFQDELESKASSNLEGMANSSETISKTEDRDDEKREGDDNSQHMLNAEKELAPGMMHGDQDLETNDLDDNLDRTPFEQENEEPKIVEGSEDAEKDIENNSYVKILNNISIGELQENESSKEDNEAKPEGEVKEELKFSGAVHEHSEKQNKEKNRTIEETSTVSNKDEKEVHERLKHASEDEAKEKILDDDSVIVSKVSIGDETIEDISQEHEAGKECAITRESQEMVELIVEDASVTDLSTTLGREELSKEIPGEDKLEADEHEAKAKEFNFPMESTFEVLDSTENEEALNTRDEEEQRKNHHADPVIETTGKESTQKKSSEDLNNTSTGLNFKATENIDIKNIKDVEDLNVIQDAYCTDEIIGEEIPQKEITGEDKMEVEEHKAKAKKSNFPMESTSDVIDSTEKKEQLNSRDEEEKHHVDSVIETTGEESIQENSGEDLDNILTGLNFKATELTENKKIIITQDLEDLNKIQDADCTDEITEEEQIEKPREDKVEAEEHEPEAKESNFPMESTSEIPESKEKEETLNTRDEIEQQKNHHADPVIETTGEESVQEKSSKGLNNTSTGLNFEAPELTENIEIKDIKDVEDLSKIQDADCTHEIAKEKIAQQESNEKLETSPSLVRQVSEEQRNEEVQKEEEGTNLNISNTCLEKETEKTSLPETEQEGNMLIGLSKGIETTEKSITKETIKEELTDHFADDETQKEEVIVSSDLASLKGNLSSVALNEETELTKNIEIKDIKDVEDLSKINDADCIDEIAEEEITQQESNEKLEIGPSLVCQVSEEQRNAEVLKEEEGTNLNLSNTCLENETEKSSLPENEQEGNKLIDLSEGIEMTEKSFTEETIKAELKDHFADDETQKEE</sequence>
<feature type="region of interest" description="Disordered" evidence="1">
    <location>
        <begin position="1108"/>
        <end position="1146"/>
    </location>
</feature>
<feature type="compositionally biased region" description="Polar residues" evidence="1">
    <location>
        <begin position="167"/>
        <end position="178"/>
    </location>
</feature>
<feature type="compositionally biased region" description="Basic and acidic residues" evidence="1">
    <location>
        <begin position="918"/>
        <end position="931"/>
    </location>
</feature>
<name>A0A7J6WPH8_THATH</name>
<feature type="region of interest" description="Disordered" evidence="1">
    <location>
        <begin position="795"/>
        <end position="885"/>
    </location>
</feature>
<gene>
    <name evidence="2" type="ORF">FRX31_011129</name>
</gene>
<feature type="region of interest" description="Disordered" evidence="1">
    <location>
        <begin position="918"/>
        <end position="984"/>
    </location>
</feature>
<feature type="compositionally biased region" description="Polar residues" evidence="1">
    <location>
        <begin position="145"/>
        <end position="155"/>
    </location>
</feature>
<feature type="compositionally biased region" description="Basic and acidic residues" evidence="1">
    <location>
        <begin position="603"/>
        <end position="635"/>
    </location>
</feature>
<reference evidence="2 3" key="1">
    <citation type="submission" date="2020-06" db="EMBL/GenBank/DDBJ databases">
        <title>Transcriptomic and genomic resources for Thalictrum thalictroides and T. hernandezii: Facilitating candidate gene discovery in an emerging model plant lineage.</title>
        <authorList>
            <person name="Arias T."/>
            <person name="Riano-Pachon D.M."/>
            <person name="Di Stilio V.S."/>
        </authorList>
    </citation>
    <scope>NUCLEOTIDE SEQUENCE [LARGE SCALE GENOMIC DNA]</scope>
    <source>
        <strain evidence="3">cv. WT478/WT964</strain>
        <tissue evidence="2">Leaves</tissue>
    </source>
</reference>
<dbReference type="Proteomes" id="UP000554482">
    <property type="component" value="Unassembled WGS sequence"/>
</dbReference>
<keyword evidence="3" id="KW-1185">Reference proteome</keyword>
<feature type="compositionally biased region" description="Basic and acidic residues" evidence="1">
    <location>
        <begin position="716"/>
        <end position="736"/>
    </location>
</feature>
<feature type="region of interest" description="Disordered" evidence="1">
    <location>
        <begin position="116"/>
        <end position="213"/>
    </location>
</feature>
<comment type="caution">
    <text evidence="2">The sequence shown here is derived from an EMBL/GenBank/DDBJ whole genome shotgun (WGS) entry which is preliminary data.</text>
</comment>
<feature type="compositionally biased region" description="Basic and acidic residues" evidence="1">
    <location>
        <begin position="681"/>
        <end position="697"/>
    </location>
</feature>
<dbReference type="EMBL" id="JABWDY010012211">
    <property type="protein sequence ID" value="KAF5199281.1"/>
    <property type="molecule type" value="Genomic_DNA"/>
</dbReference>
<feature type="region of interest" description="Disordered" evidence="1">
    <location>
        <begin position="315"/>
        <end position="489"/>
    </location>
</feature>
<feature type="compositionally biased region" description="Basic and acidic residues" evidence="1">
    <location>
        <begin position="383"/>
        <end position="400"/>
    </location>
</feature>
<feature type="region of interest" description="Disordered" evidence="1">
    <location>
        <begin position="581"/>
        <end position="643"/>
    </location>
</feature>
<feature type="compositionally biased region" description="Polar residues" evidence="1">
    <location>
        <begin position="322"/>
        <end position="337"/>
    </location>
</feature>
<feature type="compositionally biased region" description="Basic and acidic residues" evidence="1">
    <location>
        <begin position="940"/>
        <end position="954"/>
    </location>
</feature>